<dbReference type="Gene3D" id="1.10.40.50">
    <property type="entry name" value="Probable gtpase engc, domain 3"/>
    <property type="match status" value="1"/>
</dbReference>
<dbReference type="KEGG" id="lcae:K3721_07670"/>
<feature type="binding site" evidence="10">
    <location>
        <begin position="156"/>
        <end position="159"/>
    </location>
    <ligand>
        <name>GTP</name>
        <dbReference type="ChEBI" id="CHEBI:37565"/>
    </ligand>
</feature>
<evidence type="ECO:0000256" key="9">
    <source>
        <dbReference type="ARBA" id="ARBA00023134"/>
    </source>
</evidence>
<feature type="domain" description="CP-type G" evidence="12">
    <location>
        <begin position="111"/>
        <end position="266"/>
    </location>
</feature>
<dbReference type="Proteomes" id="UP001058713">
    <property type="component" value="Chromosome"/>
</dbReference>
<dbReference type="HAMAP" id="MF_01820">
    <property type="entry name" value="GTPase_RsgA"/>
    <property type="match status" value="1"/>
</dbReference>
<evidence type="ECO:0000259" key="11">
    <source>
        <dbReference type="PROSITE" id="PS50936"/>
    </source>
</evidence>
<keyword evidence="3 10" id="KW-0479">Metal-binding</keyword>
<keyword evidence="8 10" id="KW-0694">RNA-binding</keyword>
<dbReference type="GO" id="GO:0005525">
    <property type="term" value="F:GTP binding"/>
    <property type="evidence" value="ECO:0007669"/>
    <property type="project" value="UniProtKB-UniRule"/>
</dbReference>
<keyword evidence="5 10" id="KW-0547">Nucleotide-binding</keyword>
<dbReference type="GO" id="GO:0019843">
    <property type="term" value="F:rRNA binding"/>
    <property type="evidence" value="ECO:0007669"/>
    <property type="project" value="UniProtKB-KW"/>
</dbReference>
<dbReference type="GO" id="GO:0046872">
    <property type="term" value="F:metal ion binding"/>
    <property type="evidence" value="ECO:0007669"/>
    <property type="project" value="UniProtKB-KW"/>
</dbReference>
<sequence length="360" mass="39747">MVRDYSQFLPLSHRDGGSSSPVTPLRALGWQPFFSQQIGIEDFDATPPVRVVQVHRNALHVLGDSIDTTLPPRQDVTVGDWLLLDRTRPHSSRVLNRSSLIKRRAPGTGRDEQLIAANIDTAFIVSSCNQDFKVPRFERYIALAFEARITPVIVLTKADQVADPQTYLEAARTISDTVEAVALDARGDEPQSVLAAWCKPGKTVAFLGSSGVGKSTLANALLNSQTIDTQEIREDDSKGRHTTTRRELHSMPNGCMILDTPGMRELQLTDAEAGIDDVFADIQQLSLGCRFKDCKHDTEPGCAVAQAIEQGAIDASRLARWRKLKAENAFNSASLAERRSRDKAFGKMVRGVKKLKESRR</sequence>
<evidence type="ECO:0000256" key="2">
    <source>
        <dbReference type="ARBA" id="ARBA00022517"/>
    </source>
</evidence>
<evidence type="ECO:0000313" key="14">
    <source>
        <dbReference type="Proteomes" id="UP001058713"/>
    </source>
</evidence>
<protein>
    <recommendedName>
        <fullName evidence="10">Small ribosomal subunit biogenesis GTPase RsgA</fullName>
        <ecNumber evidence="10">3.6.1.-</ecNumber>
    </recommendedName>
</protein>
<gene>
    <name evidence="10 13" type="primary">rsgA</name>
    <name evidence="13" type="ORF">K3721_07670</name>
</gene>
<proteinExistence type="inferred from homology"/>
<evidence type="ECO:0000256" key="4">
    <source>
        <dbReference type="ARBA" id="ARBA00022730"/>
    </source>
</evidence>
<feature type="binding site" evidence="10">
    <location>
        <position position="289"/>
    </location>
    <ligand>
        <name>Zn(2+)</name>
        <dbReference type="ChEBI" id="CHEBI:29105"/>
    </ligand>
</feature>
<dbReference type="InterPro" id="IPR030378">
    <property type="entry name" value="G_CP_dom"/>
</dbReference>
<feature type="domain" description="EngC GTPase" evidence="11">
    <location>
        <begin position="117"/>
        <end position="264"/>
    </location>
</feature>
<accession>A0A9Q9HMA7</accession>
<feature type="binding site" evidence="10">
    <location>
        <position position="294"/>
    </location>
    <ligand>
        <name>Zn(2+)</name>
        <dbReference type="ChEBI" id="CHEBI:29105"/>
    </ligand>
</feature>
<evidence type="ECO:0000259" key="12">
    <source>
        <dbReference type="PROSITE" id="PS51721"/>
    </source>
</evidence>
<keyword evidence="6 10" id="KW-0378">Hydrolase</keyword>
<evidence type="ECO:0000256" key="5">
    <source>
        <dbReference type="ARBA" id="ARBA00022741"/>
    </source>
</evidence>
<dbReference type="GO" id="GO:0005737">
    <property type="term" value="C:cytoplasm"/>
    <property type="evidence" value="ECO:0007669"/>
    <property type="project" value="UniProtKB-SubCell"/>
</dbReference>
<dbReference type="InterPro" id="IPR027417">
    <property type="entry name" value="P-loop_NTPase"/>
</dbReference>
<dbReference type="GO" id="GO:0042274">
    <property type="term" value="P:ribosomal small subunit biogenesis"/>
    <property type="evidence" value="ECO:0007669"/>
    <property type="project" value="UniProtKB-UniRule"/>
</dbReference>
<keyword evidence="4 10" id="KW-0699">rRNA-binding</keyword>
<dbReference type="GO" id="GO:0003924">
    <property type="term" value="F:GTPase activity"/>
    <property type="evidence" value="ECO:0007669"/>
    <property type="project" value="UniProtKB-UniRule"/>
</dbReference>
<dbReference type="PROSITE" id="PS51721">
    <property type="entry name" value="G_CP"/>
    <property type="match status" value="1"/>
</dbReference>
<name>A0A9Q9HMA7_LEICA</name>
<feature type="binding site" evidence="10">
    <location>
        <position position="302"/>
    </location>
    <ligand>
        <name>Zn(2+)</name>
        <dbReference type="ChEBI" id="CHEBI:29105"/>
    </ligand>
</feature>
<feature type="binding site" evidence="10">
    <location>
        <position position="296"/>
    </location>
    <ligand>
        <name>Zn(2+)</name>
        <dbReference type="ChEBI" id="CHEBI:29105"/>
    </ligand>
</feature>
<evidence type="ECO:0000256" key="7">
    <source>
        <dbReference type="ARBA" id="ARBA00022833"/>
    </source>
</evidence>
<comment type="function">
    <text evidence="10">One of several proteins that assist in the late maturation steps of the functional core of the 30S ribosomal subunit. Helps release RbfA from mature subunits. May play a role in the assembly of ribosomal proteins into the subunit. Circularly permuted GTPase that catalyzes slow GTP hydrolysis, GTPase activity is stimulated by the 30S ribosomal subunit.</text>
</comment>
<keyword evidence="7 10" id="KW-0862">Zinc</keyword>
<feature type="binding site" evidence="10">
    <location>
        <begin position="208"/>
        <end position="216"/>
    </location>
    <ligand>
        <name>GTP</name>
        <dbReference type="ChEBI" id="CHEBI:37565"/>
    </ligand>
</feature>
<dbReference type="InterPro" id="IPR010914">
    <property type="entry name" value="RsgA_GTPase_dom"/>
</dbReference>
<evidence type="ECO:0000313" key="13">
    <source>
        <dbReference type="EMBL" id="UWQ55411.1"/>
    </source>
</evidence>
<reference evidence="13" key="1">
    <citation type="submission" date="2021-08" db="EMBL/GenBank/DDBJ databases">
        <authorList>
            <person name="Nwanade C."/>
            <person name="Wang M."/>
            <person name="Masoudi A."/>
            <person name="Yu Z."/>
            <person name="Liu J."/>
        </authorList>
    </citation>
    <scope>NUCLEOTIDE SEQUENCE</scope>
    <source>
        <strain evidence="13">S122</strain>
    </source>
</reference>
<evidence type="ECO:0000256" key="10">
    <source>
        <dbReference type="HAMAP-Rule" id="MF_01820"/>
    </source>
</evidence>
<organism evidence="13 14">
    <name type="scientific">Leisingera caerulea</name>
    <name type="common">Phaeobacter caeruleus</name>
    <dbReference type="NCBI Taxonomy" id="506591"/>
    <lineage>
        <taxon>Bacteria</taxon>
        <taxon>Pseudomonadati</taxon>
        <taxon>Pseudomonadota</taxon>
        <taxon>Alphaproteobacteria</taxon>
        <taxon>Rhodobacterales</taxon>
        <taxon>Roseobacteraceae</taxon>
        <taxon>Leisingera</taxon>
    </lineage>
</organism>
<dbReference type="InterPro" id="IPR004881">
    <property type="entry name" value="Ribosome_biogen_GTPase_RsgA"/>
</dbReference>
<dbReference type="CDD" id="cd01854">
    <property type="entry name" value="YjeQ_EngC"/>
    <property type="match status" value="1"/>
</dbReference>
<keyword evidence="2 10" id="KW-0690">Ribosome biogenesis</keyword>
<comment type="cofactor">
    <cofactor evidence="10">
        <name>Zn(2+)</name>
        <dbReference type="ChEBI" id="CHEBI:29105"/>
    </cofactor>
    <text evidence="10">Binds 1 zinc ion per subunit.</text>
</comment>
<dbReference type="NCBIfam" id="TIGR00157">
    <property type="entry name" value="ribosome small subunit-dependent GTPase A"/>
    <property type="match status" value="1"/>
</dbReference>
<evidence type="ECO:0000256" key="3">
    <source>
        <dbReference type="ARBA" id="ARBA00022723"/>
    </source>
</evidence>
<keyword evidence="9 10" id="KW-0342">GTP-binding</keyword>
<dbReference type="PANTHER" id="PTHR32120">
    <property type="entry name" value="SMALL RIBOSOMAL SUBUNIT BIOGENESIS GTPASE RSGA"/>
    <property type="match status" value="1"/>
</dbReference>
<evidence type="ECO:0000256" key="1">
    <source>
        <dbReference type="ARBA" id="ARBA00022490"/>
    </source>
</evidence>
<dbReference type="EMBL" id="CP081070">
    <property type="protein sequence ID" value="UWQ55411.1"/>
    <property type="molecule type" value="Genomic_DNA"/>
</dbReference>
<dbReference type="AlphaFoldDB" id="A0A9Q9HMA7"/>
<dbReference type="PROSITE" id="PS50936">
    <property type="entry name" value="ENGC_GTPASE"/>
    <property type="match status" value="1"/>
</dbReference>
<dbReference type="Pfam" id="PF03193">
    <property type="entry name" value="RsgA_GTPase"/>
    <property type="match status" value="1"/>
</dbReference>
<evidence type="ECO:0000256" key="8">
    <source>
        <dbReference type="ARBA" id="ARBA00022884"/>
    </source>
</evidence>
<comment type="subunit">
    <text evidence="10">Monomer. Associates with 30S ribosomal subunit, binds 16S rRNA.</text>
</comment>
<keyword evidence="1 10" id="KW-0963">Cytoplasm</keyword>
<comment type="similarity">
    <text evidence="10">Belongs to the TRAFAC class YlqF/YawG GTPase family. RsgA subfamily.</text>
</comment>
<dbReference type="SUPFAM" id="SSF52540">
    <property type="entry name" value="P-loop containing nucleoside triphosphate hydrolases"/>
    <property type="match status" value="1"/>
</dbReference>
<evidence type="ECO:0000256" key="6">
    <source>
        <dbReference type="ARBA" id="ARBA00022801"/>
    </source>
</evidence>
<comment type="subcellular location">
    <subcellularLocation>
        <location evidence="10">Cytoplasm</location>
    </subcellularLocation>
</comment>
<dbReference type="Gene3D" id="3.40.50.300">
    <property type="entry name" value="P-loop containing nucleotide triphosphate hydrolases"/>
    <property type="match status" value="1"/>
</dbReference>
<dbReference type="PANTHER" id="PTHR32120:SF10">
    <property type="entry name" value="SMALL RIBOSOMAL SUBUNIT BIOGENESIS GTPASE RSGA"/>
    <property type="match status" value="1"/>
</dbReference>
<dbReference type="EC" id="3.6.1.-" evidence="10"/>
<dbReference type="RefSeq" id="WP_259972399.1">
    <property type="nucleotide sequence ID" value="NZ_CP081070.1"/>
</dbReference>